<sequence length="405" mass="45433">MSILLQGPGSWWQLPGPHQLVEAVADDLDQGKCVVVRLPQHLPNGFYEAVTHHLQWQSGRGQRWLRLPGSLVGEASEERILAWLYERVGLEADEYIADKSIAHLCGQPAFQGNRFVLEQLSVEAAAGWGRFLAEYQYALNDQSYVGRSTFFLILEGAVTTPVPSANTNLAVHTYGPQVGTDDIRLLLRFVHLGFGQAEPALKCELRQSIVAALASADPVLAHQLVSRPFAELLQPAGFLADYASRRSWQVGPVALPLPAPPLALCQQLWTTGGWVHNADRPCVHSALLALHGRSDLLASRIWEGQLTVLLPFIERKRQVLLDRYKDDLLRLLPHTKLLGPHKTVEVQEIAELELGDLYFLRTKPELRRHGYHLSQELYLLWKCRVELAHQRVVDEVTIDELLALN</sequence>
<proteinExistence type="predicted"/>
<comment type="caution">
    <text evidence="1">The sequence shown here is derived from an EMBL/GenBank/DDBJ whole genome shotgun (WGS) entry which is preliminary data.</text>
</comment>
<dbReference type="RefSeq" id="WP_070725296.1">
    <property type="nucleotide sequence ID" value="NZ_MDZB01000068.1"/>
</dbReference>
<keyword evidence="2" id="KW-1185">Reference proteome</keyword>
<evidence type="ECO:0000313" key="1">
    <source>
        <dbReference type="EMBL" id="OGX88053.1"/>
    </source>
</evidence>
<dbReference type="OrthoDB" id="8253354at2"/>
<dbReference type="EMBL" id="MDZB01000068">
    <property type="protein sequence ID" value="OGX88053.1"/>
    <property type="molecule type" value="Genomic_DNA"/>
</dbReference>
<dbReference type="STRING" id="1908237.BEN47_09915"/>
<reference evidence="1 2" key="1">
    <citation type="submission" date="2016-08" db="EMBL/GenBank/DDBJ databases">
        <title>Hymenobacter coccineus sp. nov., Hymenobacter lapidarius sp. nov. and Hymenobacter glacialis sp. nov., isolated from Antarctic soil.</title>
        <authorList>
            <person name="Sedlacek I."/>
            <person name="Kralova S."/>
            <person name="Kyrova K."/>
            <person name="Maslanova I."/>
            <person name="Stankova E."/>
            <person name="Vrbovska V."/>
            <person name="Nemec M."/>
            <person name="Bartak M."/>
            <person name="Svec P."/>
            <person name="Busse H.-J."/>
            <person name="Pantucek R."/>
        </authorList>
    </citation>
    <scope>NUCLEOTIDE SEQUENCE [LARGE SCALE GENOMIC DNA]</scope>
    <source>
        <strain evidence="1 2">CCM 8643</strain>
    </source>
</reference>
<dbReference type="Proteomes" id="UP000176294">
    <property type="component" value="Unassembled WGS sequence"/>
</dbReference>
<dbReference type="AlphaFoldDB" id="A0A1G1TB02"/>
<accession>A0A1G1TB02</accession>
<evidence type="ECO:0000313" key="2">
    <source>
        <dbReference type="Proteomes" id="UP000176294"/>
    </source>
</evidence>
<organism evidence="1 2">
    <name type="scientific">Hymenobacter lapidarius</name>
    <dbReference type="NCBI Taxonomy" id="1908237"/>
    <lineage>
        <taxon>Bacteria</taxon>
        <taxon>Pseudomonadati</taxon>
        <taxon>Bacteroidota</taxon>
        <taxon>Cytophagia</taxon>
        <taxon>Cytophagales</taxon>
        <taxon>Hymenobacteraceae</taxon>
        <taxon>Hymenobacter</taxon>
    </lineage>
</organism>
<name>A0A1G1TB02_9BACT</name>
<gene>
    <name evidence="1" type="ORF">BEN47_09915</name>
</gene>
<protein>
    <submittedName>
        <fullName evidence="1">Uncharacterized protein</fullName>
    </submittedName>
</protein>